<proteinExistence type="predicted"/>
<comment type="cofactor">
    <cofactor evidence="1">
        <name>Fe cation</name>
        <dbReference type="ChEBI" id="CHEBI:24875"/>
    </cofactor>
</comment>
<comment type="cofactor">
    <cofactor evidence="1">
        <name>Ni(2+)</name>
        <dbReference type="ChEBI" id="CHEBI:49786"/>
    </cofactor>
</comment>
<sequence length="141" mass="16061">MAKRRIRIDEITKIEGHANLTVEIEGEELKRVIFGVHEGSRYFEAFMKGKSYIYLHELAGRICGICTVAHELASIKAVENALGIQVPENAEKLRELMLISSHIQSHILHLYFLAFPDYANAESVIEIAKRDPEIVKKAFRI</sequence>
<feature type="binding site" evidence="1">
    <location>
        <position position="66"/>
    </location>
    <ligand>
        <name>Ni(2+)</name>
        <dbReference type="ChEBI" id="CHEBI:49786"/>
    </ligand>
</feature>
<keyword evidence="1" id="KW-0479">Metal-binding</keyword>
<dbReference type="InterPro" id="IPR001501">
    <property type="entry name" value="Ni-dep_hyd_lsu"/>
</dbReference>
<dbReference type="Gene3D" id="1.10.645.10">
    <property type="entry name" value="Cytochrome-c3 Hydrogenase, chain B"/>
    <property type="match status" value="1"/>
</dbReference>
<dbReference type="PANTHER" id="PTHR43600:SF4">
    <property type="entry name" value="CYTOSOLIC NIFE-HYDROGENASE, ALPHA SUBUNIT"/>
    <property type="match status" value="1"/>
</dbReference>
<feature type="binding site" evidence="1">
    <location>
        <position position="63"/>
    </location>
    <ligand>
        <name>Ni(2+)</name>
        <dbReference type="ChEBI" id="CHEBI:49786"/>
    </ligand>
</feature>
<dbReference type="Proteomes" id="UP000886130">
    <property type="component" value="Unassembled WGS sequence"/>
</dbReference>
<dbReference type="AlphaFoldDB" id="A0A7J3T981"/>
<keyword evidence="1" id="KW-0533">Nickel</keyword>
<protein>
    <submittedName>
        <fullName evidence="2">Ni/Fe hydrogenase subunit alpha</fullName>
    </submittedName>
</protein>
<feature type="non-terminal residue" evidence="2">
    <location>
        <position position="141"/>
    </location>
</feature>
<comment type="caution">
    <text evidence="2">The sequence shown here is derived from an EMBL/GenBank/DDBJ whole genome shotgun (WGS) entry which is preliminary data.</text>
</comment>
<feature type="binding site" evidence="1">
    <location>
        <position position="66"/>
    </location>
    <ligand>
        <name>Fe cation</name>
        <dbReference type="ChEBI" id="CHEBI:24875"/>
    </ligand>
</feature>
<dbReference type="GO" id="GO:0016151">
    <property type="term" value="F:nickel cation binding"/>
    <property type="evidence" value="ECO:0007669"/>
    <property type="project" value="InterPro"/>
</dbReference>
<keyword evidence="1" id="KW-0408">Iron</keyword>
<dbReference type="InterPro" id="IPR029014">
    <property type="entry name" value="NiFe-Hase_large"/>
</dbReference>
<accession>A0A7J3T981</accession>
<gene>
    <name evidence="2" type="ORF">ENL31_01440</name>
</gene>
<dbReference type="Pfam" id="PF00374">
    <property type="entry name" value="NiFeSe_Hases"/>
    <property type="match status" value="1"/>
</dbReference>
<evidence type="ECO:0000256" key="1">
    <source>
        <dbReference type="PIRSR" id="PIRSR601501-1"/>
    </source>
</evidence>
<organism evidence="2">
    <name type="scientific">Candidatus Aciduliprofundum boonei</name>
    <dbReference type="NCBI Taxonomy" id="379547"/>
    <lineage>
        <taxon>Archaea</taxon>
        <taxon>Methanobacteriati</taxon>
        <taxon>Thermoplasmatota</taxon>
        <taxon>DHVE2 group</taxon>
        <taxon>Candidatus Aciduliprofundum</taxon>
    </lineage>
</organism>
<reference evidence="2" key="1">
    <citation type="journal article" date="2020" name="mSystems">
        <title>Genome- and Community-Level Interaction Insights into Carbon Utilization and Element Cycling Functions of Hydrothermarchaeota in Hydrothermal Sediment.</title>
        <authorList>
            <person name="Zhou Z."/>
            <person name="Liu Y."/>
            <person name="Xu W."/>
            <person name="Pan J."/>
            <person name="Luo Z.H."/>
            <person name="Li M."/>
        </authorList>
    </citation>
    <scope>NUCLEOTIDE SEQUENCE [LARGE SCALE GENOMIC DNA]</scope>
    <source>
        <strain evidence="2">HyVt-85</strain>
    </source>
</reference>
<dbReference type="EMBL" id="DRTM01000105">
    <property type="protein sequence ID" value="HHE75776.1"/>
    <property type="molecule type" value="Genomic_DNA"/>
</dbReference>
<dbReference type="PANTHER" id="PTHR43600">
    <property type="entry name" value="COENZYME F420 HYDROGENASE, SUBUNIT ALPHA"/>
    <property type="match status" value="1"/>
</dbReference>
<dbReference type="SUPFAM" id="SSF56762">
    <property type="entry name" value="HydB/Nqo4-like"/>
    <property type="match status" value="1"/>
</dbReference>
<keyword evidence="1" id="KW-0460">Magnesium</keyword>
<name>A0A7J3T981_9ARCH</name>
<evidence type="ECO:0000313" key="2">
    <source>
        <dbReference type="EMBL" id="HHE75776.1"/>
    </source>
</evidence>
<feature type="binding site" evidence="1">
    <location>
        <position position="44"/>
    </location>
    <ligand>
        <name>Mg(2+)</name>
        <dbReference type="ChEBI" id="CHEBI:18420"/>
    </ligand>
</feature>